<dbReference type="Proteomes" id="UP000814033">
    <property type="component" value="Unassembled WGS sequence"/>
</dbReference>
<sequence length="172" mass="18496">MRSTQRDRHRGDGVATAVGVGSGVDLLSPSHRLPVQRIRVLSCTNPLVVPSHRLSMRTSVEIQVGALARETVHLTLTRPAADVQATSAALSMAQVAACVHQIRGDVVLARAVIGEFCPAQSMGMVCRRCGRSLHRALHTSDLAPFHSGSSSVASFVVFKRADRPHTFVMTRP</sequence>
<protein>
    <submittedName>
        <fullName evidence="1">Uncharacterized protein</fullName>
    </submittedName>
</protein>
<reference evidence="1" key="1">
    <citation type="submission" date="2021-02" db="EMBL/GenBank/DDBJ databases">
        <authorList>
            <consortium name="DOE Joint Genome Institute"/>
            <person name="Ahrendt S."/>
            <person name="Looney B.P."/>
            <person name="Miyauchi S."/>
            <person name="Morin E."/>
            <person name="Drula E."/>
            <person name="Courty P.E."/>
            <person name="Chicoki N."/>
            <person name="Fauchery L."/>
            <person name="Kohler A."/>
            <person name="Kuo A."/>
            <person name="Labutti K."/>
            <person name="Pangilinan J."/>
            <person name="Lipzen A."/>
            <person name="Riley R."/>
            <person name="Andreopoulos W."/>
            <person name="He G."/>
            <person name="Johnson J."/>
            <person name="Barry K.W."/>
            <person name="Grigoriev I.V."/>
            <person name="Nagy L."/>
            <person name="Hibbett D."/>
            <person name="Henrissat B."/>
            <person name="Matheny P.B."/>
            <person name="Labbe J."/>
            <person name="Martin F."/>
        </authorList>
    </citation>
    <scope>NUCLEOTIDE SEQUENCE</scope>
    <source>
        <strain evidence="1">FP105234-sp</strain>
    </source>
</reference>
<gene>
    <name evidence="1" type="ORF">FA95DRAFT_1370077</name>
</gene>
<organism evidence="1 2">
    <name type="scientific">Auriscalpium vulgare</name>
    <dbReference type="NCBI Taxonomy" id="40419"/>
    <lineage>
        <taxon>Eukaryota</taxon>
        <taxon>Fungi</taxon>
        <taxon>Dikarya</taxon>
        <taxon>Basidiomycota</taxon>
        <taxon>Agaricomycotina</taxon>
        <taxon>Agaricomycetes</taxon>
        <taxon>Russulales</taxon>
        <taxon>Auriscalpiaceae</taxon>
        <taxon>Auriscalpium</taxon>
    </lineage>
</organism>
<name>A0ACB8RQ95_9AGAM</name>
<comment type="caution">
    <text evidence="1">The sequence shown here is derived from an EMBL/GenBank/DDBJ whole genome shotgun (WGS) entry which is preliminary data.</text>
</comment>
<dbReference type="EMBL" id="MU275925">
    <property type="protein sequence ID" value="KAI0046434.1"/>
    <property type="molecule type" value="Genomic_DNA"/>
</dbReference>
<evidence type="ECO:0000313" key="1">
    <source>
        <dbReference type="EMBL" id="KAI0046434.1"/>
    </source>
</evidence>
<reference evidence="1" key="2">
    <citation type="journal article" date="2022" name="New Phytol.">
        <title>Evolutionary transition to the ectomycorrhizal habit in the genomes of a hyperdiverse lineage of mushroom-forming fungi.</title>
        <authorList>
            <person name="Looney B."/>
            <person name="Miyauchi S."/>
            <person name="Morin E."/>
            <person name="Drula E."/>
            <person name="Courty P.E."/>
            <person name="Kohler A."/>
            <person name="Kuo A."/>
            <person name="LaButti K."/>
            <person name="Pangilinan J."/>
            <person name="Lipzen A."/>
            <person name="Riley R."/>
            <person name="Andreopoulos W."/>
            <person name="He G."/>
            <person name="Johnson J."/>
            <person name="Nolan M."/>
            <person name="Tritt A."/>
            <person name="Barry K.W."/>
            <person name="Grigoriev I.V."/>
            <person name="Nagy L.G."/>
            <person name="Hibbett D."/>
            <person name="Henrissat B."/>
            <person name="Matheny P.B."/>
            <person name="Labbe J."/>
            <person name="Martin F.M."/>
        </authorList>
    </citation>
    <scope>NUCLEOTIDE SEQUENCE</scope>
    <source>
        <strain evidence="1">FP105234-sp</strain>
    </source>
</reference>
<keyword evidence="2" id="KW-1185">Reference proteome</keyword>
<accession>A0ACB8RQ95</accession>
<proteinExistence type="predicted"/>
<evidence type="ECO:0000313" key="2">
    <source>
        <dbReference type="Proteomes" id="UP000814033"/>
    </source>
</evidence>